<comment type="caution">
    <text evidence="1">The sequence shown here is derived from an EMBL/GenBank/DDBJ whole genome shotgun (WGS) entry which is preliminary data.</text>
</comment>
<protein>
    <submittedName>
        <fullName evidence="1">Uncharacterized protein</fullName>
    </submittedName>
</protein>
<gene>
    <name evidence="1" type="ORF">C8035_v002217</name>
</gene>
<keyword evidence="2" id="KW-1185">Reference proteome</keyword>
<proteinExistence type="predicted"/>
<evidence type="ECO:0000313" key="1">
    <source>
        <dbReference type="EMBL" id="TDZ39860.1"/>
    </source>
</evidence>
<accession>A0A4R8QNJ6</accession>
<dbReference type="Proteomes" id="UP000295083">
    <property type="component" value="Unassembled WGS sequence"/>
</dbReference>
<dbReference type="AlphaFoldDB" id="A0A4R8QNJ6"/>
<name>A0A4R8QNJ6_9PEZI</name>
<evidence type="ECO:0000313" key="2">
    <source>
        <dbReference type="Proteomes" id="UP000295083"/>
    </source>
</evidence>
<organism evidence="1 2">
    <name type="scientific">Colletotrichum spinosum</name>
    <dbReference type="NCBI Taxonomy" id="1347390"/>
    <lineage>
        <taxon>Eukaryota</taxon>
        <taxon>Fungi</taxon>
        <taxon>Dikarya</taxon>
        <taxon>Ascomycota</taxon>
        <taxon>Pezizomycotina</taxon>
        <taxon>Sordariomycetes</taxon>
        <taxon>Hypocreomycetidae</taxon>
        <taxon>Glomerellales</taxon>
        <taxon>Glomerellaceae</taxon>
        <taxon>Colletotrichum</taxon>
        <taxon>Colletotrichum orbiculare species complex</taxon>
    </lineage>
</organism>
<dbReference type="EMBL" id="QAPG01000008">
    <property type="protein sequence ID" value="TDZ39860.1"/>
    <property type="molecule type" value="Genomic_DNA"/>
</dbReference>
<reference evidence="1 2" key="1">
    <citation type="submission" date="2018-11" db="EMBL/GenBank/DDBJ databases">
        <title>Genome sequence and assembly of Colletotrichum spinosum.</title>
        <authorList>
            <person name="Gan P."/>
            <person name="Shirasu K."/>
        </authorList>
    </citation>
    <scope>NUCLEOTIDE SEQUENCE [LARGE SCALE GENOMIC DNA]</scope>
    <source>
        <strain evidence="1 2">CBS 515.97</strain>
    </source>
</reference>
<sequence length="253" mass="28491">MIWREFYLEPGSLIITACKGNDQEIKYAISSSHQVNAGVDRASHAVAREIRHRIGLITSELDGTTSMVAMPPYRHDQKQLLPPEAVAHINLDTDFIQLVPDCSPSEWWDDIQNLTVRQDDDYPHCKRLCGQMGVVWKRRHALPNVKVLKFVRSSPLLGQSLAVDELAFFQARHLLRDGDGLPASWKGVRCIMATGDVTQQTNEQPRWGQFVGSAVGVLDLQDFKPEELWSLKGDEVAGARRLFGHMNTIVQKP</sequence>